<evidence type="ECO:0000256" key="1">
    <source>
        <dbReference type="SAM" id="Coils"/>
    </source>
</evidence>
<dbReference type="GeneID" id="35992276"/>
<proteinExistence type="predicted"/>
<dbReference type="EMBL" id="MG017445">
    <property type="protein sequence ID" value="AUW35295.1"/>
    <property type="molecule type" value="Genomic_DNA"/>
</dbReference>
<dbReference type="AlphaFoldDB" id="A0A2K9YPI4"/>
<dbReference type="RefSeq" id="YP_009463052.1">
    <property type="nucleotide sequence ID" value="NC_036999.1"/>
</dbReference>
<keyword evidence="1" id="KW-0175">Coiled coil</keyword>
<name>A0A2K9YPI4_9AGAR</name>
<geneLocation type="mitochondrion" evidence="2"/>
<feature type="coiled-coil region" evidence="1">
    <location>
        <begin position="237"/>
        <end position="312"/>
    </location>
</feature>
<gene>
    <name evidence="2" type="primary">rpo</name>
</gene>
<accession>A0A2K9YPI4</accession>
<reference evidence="2" key="1">
    <citation type="journal article" date="2018" name="Appl. Microbiol. Biotechnol.">
        <title>Comparative mitogenomics reveals large-scale gene rearrangements in the mitochondrial genome of two Pleurotus species.</title>
        <authorList>
            <person name="Li Q."/>
            <person name="Chen C."/>
            <person name="Xiong C."/>
            <person name="Jin X."/>
            <person name="Chen Z."/>
            <person name="Huang W."/>
        </authorList>
    </citation>
    <scope>NUCLEOTIDE SEQUENCE</scope>
</reference>
<keyword evidence="2" id="KW-0496">Mitochondrion</keyword>
<sequence length="369" mass="43817">MNKNFYLFANFARSFDKFHVNNETNHLVSSIFYTEDLKADNIKNLTLDKDKILNVIYIGDFDINHLNIHKTQDNLNIFLIPNIYLMKEFLNSNDKNNLNQTLLNTLRDKNMFKEIIELLLDDYNQLDKIKNINLNQYIFIFENLNWFTVQLLFKNWNITLSGGTLNKRHIVSTTQFNLIKFLISLDFKDKDFYNSFKYGTKKYESIKEISLKGDSKILHMDKNLILKIIKDKIKLLLSKITENLSIINKEIKAKNQNVINLEQERLEFKNKKIKLNKNLKDSKKLIKLEKRIEELNNKIKSLNLKVLDLEKTKTNILTREEQISNLNYDALRELYIQEFLNDRSVDITNKIKDSGISNKKKNKEICFNK</sequence>
<protein>
    <submittedName>
        <fullName evidence="2">RNA polymerase</fullName>
    </submittedName>
</protein>
<organism evidence="2">
    <name type="scientific">Pleurotus platypus</name>
    <dbReference type="NCBI Taxonomy" id="2015914"/>
    <lineage>
        <taxon>Eukaryota</taxon>
        <taxon>Fungi</taxon>
        <taxon>Dikarya</taxon>
        <taxon>Basidiomycota</taxon>
        <taxon>Agaricomycotina</taxon>
        <taxon>Agaricomycetes</taxon>
        <taxon>Agaricomycetidae</taxon>
        <taxon>Agaricales</taxon>
        <taxon>Pleurotineae</taxon>
        <taxon>Pleurotaceae</taxon>
        <taxon>Pleurotus</taxon>
    </lineage>
</organism>
<evidence type="ECO:0000313" key="2">
    <source>
        <dbReference type="EMBL" id="AUW35295.1"/>
    </source>
</evidence>